<organism evidence="1">
    <name type="scientific">Anguilla anguilla</name>
    <name type="common">European freshwater eel</name>
    <name type="synonym">Muraena anguilla</name>
    <dbReference type="NCBI Taxonomy" id="7936"/>
    <lineage>
        <taxon>Eukaryota</taxon>
        <taxon>Metazoa</taxon>
        <taxon>Chordata</taxon>
        <taxon>Craniata</taxon>
        <taxon>Vertebrata</taxon>
        <taxon>Euteleostomi</taxon>
        <taxon>Actinopterygii</taxon>
        <taxon>Neopterygii</taxon>
        <taxon>Teleostei</taxon>
        <taxon>Anguilliformes</taxon>
        <taxon>Anguillidae</taxon>
        <taxon>Anguilla</taxon>
    </lineage>
</organism>
<dbReference type="EMBL" id="GBXM01070826">
    <property type="protein sequence ID" value="JAH37751.1"/>
    <property type="molecule type" value="Transcribed_RNA"/>
</dbReference>
<protein>
    <submittedName>
        <fullName evidence="1">Uncharacterized protein</fullName>
    </submittedName>
</protein>
<reference evidence="1" key="1">
    <citation type="submission" date="2014-11" db="EMBL/GenBank/DDBJ databases">
        <authorList>
            <person name="Amaro Gonzalez C."/>
        </authorList>
    </citation>
    <scope>NUCLEOTIDE SEQUENCE</scope>
</reference>
<sequence>MFHHFAIHEQMHKSLQYPNTWLRKVFVIYRSMFNFSKCRAIVSPPPVCNFRVRILSMMRNWHLRTVRMKKQRTT</sequence>
<reference evidence="1" key="2">
    <citation type="journal article" date="2015" name="Fish Shellfish Immunol.">
        <title>Early steps in the European eel (Anguilla anguilla)-Vibrio vulnificus interaction in the gills: Role of the RtxA13 toxin.</title>
        <authorList>
            <person name="Callol A."/>
            <person name="Pajuelo D."/>
            <person name="Ebbesson L."/>
            <person name="Teles M."/>
            <person name="MacKenzie S."/>
            <person name="Amaro C."/>
        </authorList>
    </citation>
    <scope>NUCLEOTIDE SEQUENCE</scope>
</reference>
<dbReference type="EMBL" id="GBXM01083199">
    <property type="protein sequence ID" value="JAH25378.1"/>
    <property type="molecule type" value="Transcribed_RNA"/>
</dbReference>
<accession>A0A0E9S931</accession>
<evidence type="ECO:0000313" key="1">
    <source>
        <dbReference type="EMBL" id="JAH37751.1"/>
    </source>
</evidence>
<dbReference type="AlphaFoldDB" id="A0A0E9S931"/>
<proteinExistence type="predicted"/>
<name>A0A0E9S931_ANGAN</name>